<organism evidence="2 3">
    <name type="scientific">Acetobacter tropicalis</name>
    <dbReference type="NCBI Taxonomy" id="104102"/>
    <lineage>
        <taxon>Bacteria</taxon>
        <taxon>Pseudomonadati</taxon>
        <taxon>Pseudomonadota</taxon>
        <taxon>Alphaproteobacteria</taxon>
        <taxon>Acetobacterales</taxon>
        <taxon>Acetobacteraceae</taxon>
        <taxon>Acetobacter</taxon>
    </lineage>
</organism>
<feature type="domain" description="Anti-bacteriophage protein A/HamA C-terminal" evidence="1">
    <location>
        <begin position="19"/>
        <end position="244"/>
    </location>
</feature>
<name>A0A149U7X7_9PROT</name>
<evidence type="ECO:0000313" key="3">
    <source>
        <dbReference type="Proteomes" id="UP000075411"/>
    </source>
</evidence>
<dbReference type="Pfam" id="PF08878">
    <property type="entry name" value="HamA"/>
    <property type="match status" value="1"/>
</dbReference>
<dbReference type="EMBL" id="LHZT01000055">
    <property type="protein sequence ID" value="KXV61521.1"/>
    <property type="molecule type" value="Genomic_DNA"/>
</dbReference>
<dbReference type="OrthoDB" id="5115021at2"/>
<protein>
    <recommendedName>
        <fullName evidence="1">Anti-bacteriophage protein A/HamA C-terminal domain-containing protein</fullName>
    </recommendedName>
</protein>
<evidence type="ECO:0000259" key="1">
    <source>
        <dbReference type="Pfam" id="PF08878"/>
    </source>
</evidence>
<proteinExistence type="predicted"/>
<comment type="caution">
    <text evidence="2">The sequence shown here is derived from an EMBL/GenBank/DDBJ whole genome shotgun (WGS) entry which is preliminary data.</text>
</comment>
<accession>A0A149U7X7</accession>
<dbReference type="InterPro" id="IPR014976">
    <property type="entry name" value="AbpA_HamA_C"/>
</dbReference>
<reference evidence="2 3" key="1">
    <citation type="submission" date="2015-06" db="EMBL/GenBank/DDBJ databases">
        <title>Improved classification and identification of acetic acid bacteria using matrix-assisted laser desorption/ionization time-of-flight mass spectrometry; Gluconobacter nephelii and Gluconobacter uchimurae are later heterotypic synonyms of Gluconobacter japonicus and Gluconobacter oxydans, respectively.</title>
        <authorList>
            <person name="Li L."/>
            <person name="Cleenwerck I."/>
            <person name="De Vuyst L."/>
            <person name="Vandamme P."/>
        </authorList>
    </citation>
    <scope>NUCLEOTIDE SEQUENCE [LARGE SCALE GENOMIC DNA]</scope>
    <source>
        <strain evidence="2 3">LMG 1663</strain>
    </source>
</reference>
<dbReference type="AlphaFoldDB" id="A0A149U7X7"/>
<evidence type="ECO:0000313" key="2">
    <source>
        <dbReference type="EMBL" id="KXV61521.1"/>
    </source>
</evidence>
<gene>
    <name evidence="2" type="ORF">AD947_00565</name>
</gene>
<sequence>MQEAILEGVNLEKSATGSLCFTVENISDELKNVVRERLSEICHGAAKAARTSTIYSYKKTLTAFFERFDDKPPATQKGMIGELLIHVIFLHFENEFRAASPFFNMEENSIKKGFDLVLNHIGTSEIWFVEVKAGECGTDTSINKLGSLLSLAKNGLKEALNSDRNTLWQNAVNGANLVLQNSGLKSQIEILLEKYNEKAVEGISVSTDYNAVLVAVCFCGDKAFASGVEFERRHSTQKNMNEFRDLMSIALQKDTIQSVIDFLRGEMGDG</sequence>
<dbReference type="PATRIC" id="fig|104102.12.peg.3244"/>
<dbReference type="Proteomes" id="UP000075411">
    <property type="component" value="Unassembled WGS sequence"/>
</dbReference>